<dbReference type="AlphaFoldDB" id="A0A0C9VYF5"/>
<dbReference type="Proteomes" id="UP000053820">
    <property type="component" value="Unassembled WGS sequence"/>
</dbReference>
<gene>
    <name evidence="1" type="ORF">HYDPIDRAFT_119536</name>
</gene>
<accession>A0A0C9VYF5</accession>
<keyword evidence="2" id="KW-1185">Reference proteome</keyword>
<protein>
    <submittedName>
        <fullName evidence="1">Uncharacterized protein</fullName>
    </submittedName>
</protein>
<reference evidence="1 2" key="1">
    <citation type="submission" date="2014-04" db="EMBL/GenBank/DDBJ databases">
        <title>Evolutionary Origins and Diversification of the Mycorrhizal Mutualists.</title>
        <authorList>
            <consortium name="DOE Joint Genome Institute"/>
            <consortium name="Mycorrhizal Genomics Consortium"/>
            <person name="Kohler A."/>
            <person name="Kuo A."/>
            <person name="Nagy L.G."/>
            <person name="Floudas D."/>
            <person name="Copeland A."/>
            <person name="Barry K.W."/>
            <person name="Cichocki N."/>
            <person name="Veneault-Fourrey C."/>
            <person name="LaButti K."/>
            <person name="Lindquist E.A."/>
            <person name="Lipzen A."/>
            <person name="Lundell T."/>
            <person name="Morin E."/>
            <person name="Murat C."/>
            <person name="Riley R."/>
            <person name="Ohm R."/>
            <person name="Sun H."/>
            <person name="Tunlid A."/>
            <person name="Henrissat B."/>
            <person name="Grigoriev I.V."/>
            <person name="Hibbett D.S."/>
            <person name="Martin F."/>
        </authorList>
    </citation>
    <scope>NUCLEOTIDE SEQUENCE [LARGE SCALE GENOMIC DNA]</scope>
    <source>
        <strain evidence="1 2">MD-312</strain>
    </source>
</reference>
<sequence>MTLRSQPTPAINVFSDFSDKSTGAQTAGSVTLIAEHHFPAKWSDCIDVRLSMSSVTFAYRTPHHHHHHMLSSR</sequence>
<dbReference type="HOGENOM" id="CLU_2705107_0_0_1"/>
<dbReference type="EMBL" id="KN839941">
    <property type="protein sequence ID" value="KIJ58428.1"/>
    <property type="molecule type" value="Genomic_DNA"/>
</dbReference>
<evidence type="ECO:0000313" key="1">
    <source>
        <dbReference type="EMBL" id="KIJ58428.1"/>
    </source>
</evidence>
<name>A0A0C9VYF5_9AGAM</name>
<evidence type="ECO:0000313" key="2">
    <source>
        <dbReference type="Proteomes" id="UP000053820"/>
    </source>
</evidence>
<organism evidence="1 2">
    <name type="scientific">Hydnomerulius pinastri MD-312</name>
    <dbReference type="NCBI Taxonomy" id="994086"/>
    <lineage>
        <taxon>Eukaryota</taxon>
        <taxon>Fungi</taxon>
        <taxon>Dikarya</taxon>
        <taxon>Basidiomycota</taxon>
        <taxon>Agaricomycotina</taxon>
        <taxon>Agaricomycetes</taxon>
        <taxon>Agaricomycetidae</taxon>
        <taxon>Boletales</taxon>
        <taxon>Boletales incertae sedis</taxon>
        <taxon>Leucogyrophana</taxon>
    </lineage>
</organism>
<proteinExistence type="predicted"/>